<name>A0A9N9K667_9GLOM</name>
<sequence length="57" mass="6439">MSAIQSTLSTLITSNELIYEMTKPQSPDEYLSEMLVPKVTIRLIAQDRQIGLDKAKK</sequence>
<organism evidence="2 3">
    <name type="scientific">Dentiscutata erythropus</name>
    <dbReference type="NCBI Taxonomy" id="1348616"/>
    <lineage>
        <taxon>Eukaryota</taxon>
        <taxon>Fungi</taxon>
        <taxon>Fungi incertae sedis</taxon>
        <taxon>Mucoromycota</taxon>
        <taxon>Glomeromycotina</taxon>
        <taxon>Glomeromycetes</taxon>
        <taxon>Diversisporales</taxon>
        <taxon>Gigasporaceae</taxon>
        <taxon>Dentiscutata</taxon>
    </lineage>
</organism>
<dbReference type="AlphaFoldDB" id="A0A9N9K667"/>
<feature type="non-terminal residue" evidence="2">
    <location>
        <position position="57"/>
    </location>
</feature>
<evidence type="ECO:0000313" key="2">
    <source>
        <dbReference type="EMBL" id="CAG8810281.1"/>
    </source>
</evidence>
<comment type="caution">
    <text evidence="2">The sequence shown here is derived from an EMBL/GenBank/DDBJ whole genome shotgun (WGS) entry which is preliminary data.</text>
</comment>
<dbReference type="OrthoDB" id="128308at2759"/>
<keyword evidence="3" id="KW-1185">Reference proteome</keyword>
<dbReference type="EMBL" id="CAJVPY010046127">
    <property type="protein sequence ID" value="CAG8810281.1"/>
    <property type="molecule type" value="Genomic_DNA"/>
</dbReference>
<dbReference type="InterPro" id="IPR028094">
    <property type="entry name" value="RTC4_C"/>
</dbReference>
<evidence type="ECO:0000313" key="3">
    <source>
        <dbReference type="Proteomes" id="UP000789405"/>
    </source>
</evidence>
<accession>A0A9N9K667</accession>
<dbReference type="Proteomes" id="UP000789405">
    <property type="component" value="Unassembled WGS sequence"/>
</dbReference>
<dbReference type="Pfam" id="PF14474">
    <property type="entry name" value="RTC4"/>
    <property type="match status" value="1"/>
</dbReference>
<proteinExistence type="predicted"/>
<gene>
    <name evidence="2" type="ORF">DERYTH_LOCUS25269</name>
</gene>
<protein>
    <submittedName>
        <fullName evidence="2">10366_t:CDS:1</fullName>
    </submittedName>
</protein>
<evidence type="ECO:0000259" key="1">
    <source>
        <dbReference type="Pfam" id="PF14474"/>
    </source>
</evidence>
<reference evidence="2" key="1">
    <citation type="submission" date="2021-06" db="EMBL/GenBank/DDBJ databases">
        <authorList>
            <person name="Kallberg Y."/>
            <person name="Tangrot J."/>
            <person name="Rosling A."/>
        </authorList>
    </citation>
    <scope>NUCLEOTIDE SEQUENCE</scope>
    <source>
        <strain evidence="2">MA453B</strain>
    </source>
</reference>
<feature type="domain" description="Restriction of telomere capping protein 4 C-terminal" evidence="1">
    <location>
        <begin position="2"/>
        <end position="56"/>
    </location>
</feature>